<comment type="subcellular location">
    <subcellularLocation>
        <location evidence="1">Membrane</location>
        <topology evidence="1">Multi-pass membrane protein</topology>
    </subcellularLocation>
</comment>
<dbReference type="Gene3D" id="1.20.1250.20">
    <property type="entry name" value="MFS general substrate transporter like domains"/>
    <property type="match status" value="2"/>
</dbReference>
<proteinExistence type="inferred from homology"/>
<dbReference type="InterPro" id="IPR036259">
    <property type="entry name" value="MFS_trans_sf"/>
</dbReference>
<evidence type="ECO:0000256" key="4">
    <source>
        <dbReference type="SAM" id="Phobius"/>
    </source>
</evidence>
<feature type="transmembrane region" description="Helical" evidence="4">
    <location>
        <begin position="248"/>
        <end position="274"/>
    </location>
</feature>
<feature type="transmembrane region" description="Helical" evidence="4">
    <location>
        <begin position="410"/>
        <end position="428"/>
    </location>
</feature>
<feature type="region of interest" description="Disordered" evidence="3">
    <location>
        <begin position="1"/>
        <end position="100"/>
    </location>
</feature>
<feature type="transmembrane region" description="Helical" evidence="4">
    <location>
        <begin position="156"/>
        <end position="178"/>
    </location>
</feature>
<keyword evidence="4" id="KW-1133">Transmembrane helix</keyword>
<evidence type="ECO:0000256" key="1">
    <source>
        <dbReference type="ARBA" id="ARBA00004141"/>
    </source>
</evidence>
<dbReference type="EMBL" id="CAWUHC010000079">
    <property type="protein sequence ID" value="CAK7229283.1"/>
    <property type="molecule type" value="Genomic_DNA"/>
</dbReference>
<feature type="compositionally biased region" description="Polar residues" evidence="3">
    <location>
        <begin position="8"/>
        <end position="22"/>
    </location>
</feature>
<feature type="transmembrane region" description="Helical" evidence="4">
    <location>
        <begin position="187"/>
        <end position="207"/>
    </location>
</feature>
<feature type="compositionally biased region" description="Basic and acidic residues" evidence="3">
    <location>
        <begin position="318"/>
        <end position="330"/>
    </location>
</feature>
<feature type="transmembrane region" description="Helical" evidence="4">
    <location>
        <begin position="473"/>
        <end position="492"/>
    </location>
</feature>
<feature type="region of interest" description="Disordered" evidence="3">
    <location>
        <begin position="358"/>
        <end position="392"/>
    </location>
</feature>
<dbReference type="SUPFAM" id="SSF103473">
    <property type="entry name" value="MFS general substrate transporter"/>
    <property type="match status" value="1"/>
</dbReference>
<organism evidence="5 6">
    <name type="scientific">Sporothrix bragantina</name>
    <dbReference type="NCBI Taxonomy" id="671064"/>
    <lineage>
        <taxon>Eukaryota</taxon>
        <taxon>Fungi</taxon>
        <taxon>Dikarya</taxon>
        <taxon>Ascomycota</taxon>
        <taxon>Pezizomycotina</taxon>
        <taxon>Sordariomycetes</taxon>
        <taxon>Sordariomycetidae</taxon>
        <taxon>Ophiostomatales</taxon>
        <taxon>Ophiostomataceae</taxon>
        <taxon>Sporothrix</taxon>
    </lineage>
</organism>
<dbReference type="InterPro" id="IPR011701">
    <property type="entry name" value="MFS"/>
</dbReference>
<dbReference type="PANTHER" id="PTHR11360">
    <property type="entry name" value="MONOCARBOXYLATE TRANSPORTER"/>
    <property type="match status" value="1"/>
</dbReference>
<evidence type="ECO:0000256" key="2">
    <source>
        <dbReference type="ARBA" id="ARBA00006727"/>
    </source>
</evidence>
<dbReference type="InterPro" id="IPR050327">
    <property type="entry name" value="Proton-linked_MCT"/>
</dbReference>
<dbReference type="PANTHER" id="PTHR11360:SF230">
    <property type="entry name" value="MONOCARBOXYLATE TRANSPORTER, PUTATIVE (AFU_ORTHOLOGUE AFUA_2G12790)-RELATED"/>
    <property type="match status" value="1"/>
</dbReference>
<sequence>MAILGSSPVLSDSTDSTPSENRPANGRDSSNTEKTDIVVSHPSNPPPSPLTVLVAEPQAPQAPANKKDENNVSHDLATSLVSPKTDTASPSTSKRRFCRDKNKKNKKKYTHLPWLVVLGGVCLTMPTYGLMSAFGLFQVYWETHQLQGNGYDDATISWIGSLLGFLNCLFGLVSGVLLDRFPSPRGLAWQLVPSSLVYWASFLALAWCSTYAGFMACMVVAGISSALPSTAAFVVVDRIFEMGGREHGALATGIVSTGVPLGGLMVSLMLRALLARTAANTWPVSMFWLSSVIGFQSLVGCILVIWGGCIEDVENGGEEEKGGPDGDVRGEGSTIETSVRVTKTEEDGSGVETAVDHGKDVQSEAHSQPQERKCVQPQDEATAAPPPTHPPKTRLAAACRHLSHFTDRGFWMFTLCVFVFEFVLYTQWGSLPYYAARTGLGDVFYFQMVYNIGALPGRTLPSWLAARFGPFNVTLATTALTIFTVFVVWVPFGDHSPVALYAVSFLMGVGTGSFTPLVATCLSRLCNGRGFGTWLGTCYALVSVASLLGSPVNQALLDKTGPRFSVCFQGILLAVAFFLCVLVRRQDMLQRQRQRQKIAMAPNAATGAVAAEAEAEAVAVAPAVFLAPNV</sequence>
<feature type="transmembrane region" description="Helical" evidence="4">
    <location>
        <begin position="112"/>
        <end position="136"/>
    </location>
</feature>
<feature type="compositionally biased region" description="Basic and acidic residues" evidence="3">
    <location>
        <begin position="358"/>
        <end position="374"/>
    </location>
</feature>
<reference evidence="5 6" key="1">
    <citation type="submission" date="2024-01" db="EMBL/GenBank/DDBJ databases">
        <authorList>
            <person name="Allen C."/>
            <person name="Tagirdzhanova G."/>
        </authorList>
    </citation>
    <scope>NUCLEOTIDE SEQUENCE [LARGE SCALE GENOMIC DNA]</scope>
</reference>
<feature type="compositionally biased region" description="Polar residues" evidence="3">
    <location>
        <begin position="79"/>
        <end position="92"/>
    </location>
</feature>
<evidence type="ECO:0000313" key="5">
    <source>
        <dbReference type="EMBL" id="CAK7229283.1"/>
    </source>
</evidence>
<feature type="transmembrane region" description="Helical" evidence="4">
    <location>
        <begin position="498"/>
        <end position="519"/>
    </location>
</feature>
<dbReference type="Pfam" id="PF07690">
    <property type="entry name" value="MFS_1"/>
    <property type="match status" value="1"/>
</dbReference>
<gene>
    <name evidence="5" type="ORF">SBRCBS47491_007193</name>
</gene>
<keyword evidence="6" id="KW-1185">Reference proteome</keyword>
<name>A0ABP0CBJ1_9PEZI</name>
<keyword evidence="4" id="KW-0812">Transmembrane</keyword>
<comment type="caution">
    <text evidence="5">The sequence shown here is derived from an EMBL/GenBank/DDBJ whole genome shotgun (WGS) entry which is preliminary data.</text>
</comment>
<evidence type="ECO:0000313" key="6">
    <source>
        <dbReference type="Proteomes" id="UP001642406"/>
    </source>
</evidence>
<feature type="transmembrane region" description="Helical" evidence="4">
    <location>
        <begin position="531"/>
        <end position="550"/>
    </location>
</feature>
<feature type="transmembrane region" description="Helical" evidence="4">
    <location>
        <begin position="562"/>
        <end position="583"/>
    </location>
</feature>
<evidence type="ECO:0000256" key="3">
    <source>
        <dbReference type="SAM" id="MobiDB-lite"/>
    </source>
</evidence>
<feature type="transmembrane region" description="Helical" evidence="4">
    <location>
        <begin position="213"/>
        <end position="236"/>
    </location>
</feature>
<feature type="region of interest" description="Disordered" evidence="3">
    <location>
        <begin position="316"/>
        <end position="335"/>
    </location>
</feature>
<evidence type="ECO:0008006" key="7">
    <source>
        <dbReference type="Google" id="ProtNLM"/>
    </source>
</evidence>
<protein>
    <recommendedName>
        <fullName evidence="7">Major facilitator superfamily transporter</fullName>
    </recommendedName>
</protein>
<accession>A0ABP0CBJ1</accession>
<dbReference type="Proteomes" id="UP001642406">
    <property type="component" value="Unassembled WGS sequence"/>
</dbReference>
<feature type="transmembrane region" description="Helical" evidence="4">
    <location>
        <begin position="286"/>
        <end position="306"/>
    </location>
</feature>
<comment type="similarity">
    <text evidence="2">Belongs to the major facilitator superfamily. Monocarboxylate porter (TC 2.A.1.13) family.</text>
</comment>
<keyword evidence="4" id="KW-0472">Membrane</keyword>